<dbReference type="Gene3D" id="2.40.70.10">
    <property type="entry name" value="Acid Proteases"/>
    <property type="match status" value="2"/>
</dbReference>
<keyword evidence="1" id="KW-0378">Hydrolase</keyword>
<dbReference type="Pfam" id="PF00077">
    <property type="entry name" value="RVP"/>
    <property type="match status" value="1"/>
</dbReference>
<dbReference type="Proteomes" id="UP001627154">
    <property type="component" value="Unassembled WGS sequence"/>
</dbReference>
<evidence type="ECO:0000259" key="2">
    <source>
        <dbReference type="PROSITE" id="PS50175"/>
    </source>
</evidence>
<feature type="domain" description="Peptidase A2" evidence="2">
    <location>
        <begin position="133"/>
        <end position="169"/>
    </location>
</feature>
<dbReference type="InterPro" id="IPR021109">
    <property type="entry name" value="Peptidase_aspartic_dom_sf"/>
</dbReference>
<dbReference type="InterPro" id="IPR018061">
    <property type="entry name" value="Retropepsins"/>
</dbReference>
<sequence>MCTTLLLDSGSQSEIIKLNKIPSDLTIASDKTTRLYGIANSPISTLGQTKIKISGIEIPFHAVPNSINIPQDGILGINFLCTNRAILNYSNKTLSINGWIIPVHLSTHRNNCLSIREDIGEFLFVRVGKNLNNLLLLDTGAEGNLISQSLLPDARVDRSQSINLHGIDGRSISSVGRAMINIYHTEAPFHVLPDEIDLIGDGILGSDFLNQTGAIIDFGKRILQVGNITVPMYTRREAYTLNEDNTELLTTSTCRLSDTFSYATLTQEIMTDFGVENARDNNELYVFSSSAEGNLCDNGESRMQRLMSIIDTSHLDTTELNSINSLLQEHSDRFYLEGDELPATNVVEHKITTVDDIPVNQKQYRLPHSLREELTDYQEVEVLQCKVELHRTVQHCGMHSHTSAVRHGIAEYISEISKNACEDAHLTGVYNYGGNSVIRGLKVNSTTSHPVTLAGTLTSEGACSGTSYADPYGSWNDVVVQATIKITLTSQTARVDLDNNKLYLRSGTTCNFRDNYCIDSEGGYSYWHTLPKDYCKFSKYSILYEGYAEKAVDPRAFQSETLYSVTTEDITFALTVKKRELIK</sequence>
<name>A0ABD2WB19_9HYME</name>
<keyword evidence="4" id="KW-1185">Reference proteome</keyword>
<comment type="caution">
    <text evidence="3">The sequence shown here is derived from an EMBL/GenBank/DDBJ whole genome shotgun (WGS) entry which is preliminary data.</text>
</comment>
<evidence type="ECO:0000313" key="4">
    <source>
        <dbReference type="Proteomes" id="UP001627154"/>
    </source>
</evidence>
<dbReference type="GO" id="GO:0016787">
    <property type="term" value="F:hydrolase activity"/>
    <property type="evidence" value="ECO:0007669"/>
    <property type="project" value="UniProtKB-KW"/>
</dbReference>
<dbReference type="Pfam" id="PF24664">
    <property type="entry name" value="Monjiviricetes_fusion"/>
    <property type="match status" value="1"/>
</dbReference>
<dbReference type="InterPro" id="IPR001995">
    <property type="entry name" value="Peptidase_A2_cat"/>
</dbReference>
<dbReference type="AlphaFoldDB" id="A0ABD2WB19"/>
<dbReference type="SUPFAM" id="SSF50630">
    <property type="entry name" value="Acid proteases"/>
    <property type="match status" value="1"/>
</dbReference>
<accession>A0ABD2WB19</accession>
<protein>
    <recommendedName>
        <fullName evidence="2">Peptidase A2 domain-containing protein</fullName>
    </recommendedName>
</protein>
<reference evidence="3 4" key="1">
    <citation type="journal article" date="2024" name="bioRxiv">
        <title>A reference genome for Trichogramma kaykai: A tiny desert-dwelling parasitoid wasp with competing sex-ratio distorters.</title>
        <authorList>
            <person name="Culotta J."/>
            <person name="Lindsey A.R."/>
        </authorList>
    </citation>
    <scope>NUCLEOTIDE SEQUENCE [LARGE SCALE GENOMIC DNA]</scope>
    <source>
        <strain evidence="3 4">KSX58</strain>
    </source>
</reference>
<dbReference type="PROSITE" id="PS50175">
    <property type="entry name" value="ASP_PROT_RETROV"/>
    <property type="match status" value="1"/>
</dbReference>
<gene>
    <name evidence="3" type="ORF">TKK_014976</name>
</gene>
<dbReference type="EMBL" id="JBJJXI010000121">
    <property type="protein sequence ID" value="KAL3390173.1"/>
    <property type="molecule type" value="Genomic_DNA"/>
</dbReference>
<organism evidence="3 4">
    <name type="scientific">Trichogramma kaykai</name>
    <dbReference type="NCBI Taxonomy" id="54128"/>
    <lineage>
        <taxon>Eukaryota</taxon>
        <taxon>Metazoa</taxon>
        <taxon>Ecdysozoa</taxon>
        <taxon>Arthropoda</taxon>
        <taxon>Hexapoda</taxon>
        <taxon>Insecta</taxon>
        <taxon>Pterygota</taxon>
        <taxon>Neoptera</taxon>
        <taxon>Endopterygota</taxon>
        <taxon>Hymenoptera</taxon>
        <taxon>Apocrita</taxon>
        <taxon>Proctotrupomorpha</taxon>
        <taxon>Chalcidoidea</taxon>
        <taxon>Trichogrammatidae</taxon>
        <taxon>Trichogramma</taxon>
    </lineage>
</organism>
<evidence type="ECO:0000313" key="3">
    <source>
        <dbReference type="EMBL" id="KAL3390173.1"/>
    </source>
</evidence>
<dbReference type="CDD" id="cd00303">
    <property type="entry name" value="retropepsin_like"/>
    <property type="match status" value="1"/>
</dbReference>
<proteinExistence type="predicted"/>
<evidence type="ECO:0000256" key="1">
    <source>
        <dbReference type="ARBA" id="ARBA00022801"/>
    </source>
</evidence>